<evidence type="ECO:0000256" key="1">
    <source>
        <dbReference type="ARBA" id="ARBA00022723"/>
    </source>
</evidence>
<name>A0AAN2BJ15_9GAMM</name>
<evidence type="ECO:0000313" key="5">
    <source>
        <dbReference type="Proteomes" id="UP001320119"/>
    </source>
</evidence>
<dbReference type="KEGG" id="marq:MARGE09_P0669"/>
<keyword evidence="1" id="KW-0479">Metal-binding</keyword>
<dbReference type="SUPFAM" id="SSF56784">
    <property type="entry name" value="HAD-like"/>
    <property type="match status" value="1"/>
</dbReference>
<protein>
    <recommendedName>
        <fullName evidence="6">HAD-IB family hydrolase</fullName>
    </recommendedName>
</protein>
<dbReference type="InterPro" id="IPR023214">
    <property type="entry name" value="HAD_sf"/>
</dbReference>
<evidence type="ECO:0000256" key="2">
    <source>
        <dbReference type="ARBA" id="ARBA00022801"/>
    </source>
</evidence>
<dbReference type="InterPro" id="IPR050582">
    <property type="entry name" value="HAD-like_SerB"/>
</dbReference>
<dbReference type="GO" id="GO:0016787">
    <property type="term" value="F:hydrolase activity"/>
    <property type="evidence" value="ECO:0007669"/>
    <property type="project" value="UniProtKB-KW"/>
</dbReference>
<dbReference type="PANTHER" id="PTHR43344:SF13">
    <property type="entry name" value="PHOSPHATASE RV3661-RELATED"/>
    <property type="match status" value="1"/>
</dbReference>
<evidence type="ECO:0000313" key="4">
    <source>
        <dbReference type="EMBL" id="BCD96469.1"/>
    </source>
</evidence>
<keyword evidence="3" id="KW-0460">Magnesium</keyword>
<sequence>MLSIVEAPVSGRVAAFFDVDDTLINIKTMFSFLDYLKSDKEFVNNCDFVHYELELNKLIAIRSSREEINKFYYKAFKGLDVSDLRRKVDHWYDEIISKINIFNDSVVKYLKWHQSLGHEVVLVSGSCEALLAPIVKQLKVTKMLVAMLEVKNHKYTGELIGPPSIGMGKAARVKKFAVDHKISLQSSYAYGDDVSDAPMLMSVGNARLVNPTPQMIEVLSKSDTFNRNQIIKT</sequence>
<dbReference type="PANTHER" id="PTHR43344">
    <property type="entry name" value="PHOSPHOSERINE PHOSPHATASE"/>
    <property type="match status" value="1"/>
</dbReference>
<dbReference type="Pfam" id="PF12710">
    <property type="entry name" value="HAD"/>
    <property type="match status" value="1"/>
</dbReference>
<evidence type="ECO:0000256" key="3">
    <source>
        <dbReference type="ARBA" id="ARBA00022842"/>
    </source>
</evidence>
<dbReference type="NCBIfam" id="TIGR01490">
    <property type="entry name" value="HAD-SF-IB-hyp1"/>
    <property type="match status" value="1"/>
</dbReference>
<keyword evidence="5" id="KW-1185">Reference proteome</keyword>
<accession>A0AAN2BJ15</accession>
<dbReference type="Gene3D" id="1.20.1440.100">
    <property type="entry name" value="SG protein - dephosphorylation function"/>
    <property type="match status" value="1"/>
</dbReference>
<dbReference type="NCBIfam" id="TIGR01488">
    <property type="entry name" value="HAD-SF-IB"/>
    <property type="match status" value="1"/>
</dbReference>
<dbReference type="InterPro" id="IPR006385">
    <property type="entry name" value="HAD_hydro_SerB1"/>
</dbReference>
<dbReference type="EMBL" id="AP023086">
    <property type="protein sequence ID" value="BCD96469.1"/>
    <property type="molecule type" value="Genomic_DNA"/>
</dbReference>
<dbReference type="AlphaFoldDB" id="A0AAN2BJ15"/>
<gene>
    <name evidence="4" type="ORF">MARGE09_P0669</name>
</gene>
<evidence type="ECO:0008006" key="6">
    <source>
        <dbReference type="Google" id="ProtNLM"/>
    </source>
</evidence>
<dbReference type="Gene3D" id="3.40.50.1000">
    <property type="entry name" value="HAD superfamily/HAD-like"/>
    <property type="match status" value="1"/>
</dbReference>
<organism evidence="4 5">
    <name type="scientific">Marinagarivorans cellulosilyticus</name>
    <dbReference type="NCBI Taxonomy" id="2721545"/>
    <lineage>
        <taxon>Bacteria</taxon>
        <taxon>Pseudomonadati</taxon>
        <taxon>Pseudomonadota</taxon>
        <taxon>Gammaproteobacteria</taxon>
        <taxon>Cellvibrionales</taxon>
        <taxon>Cellvibrionaceae</taxon>
        <taxon>Marinagarivorans</taxon>
    </lineage>
</organism>
<dbReference type="RefSeq" id="WP_236985968.1">
    <property type="nucleotide sequence ID" value="NZ_AP023086.1"/>
</dbReference>
<dbReference type="Proteomes" id="UP001320119">
    <property type="component" value="Chromosome"/>
</dbReference>
<proteinExistence type="predicted"/>
<dbReference type="GO" id="GO:0046872">
    <property type="term" value="F:metal ion binding"/>
    <property type="evidence" value="ECO:0007669"/>
    <property type="project" value="UniProtKB-KW"/>
</dbReference>
<dbReference type="InterPro" id="IPR036412">
    <property type="entry name" value="HAD-like_sf"/>
</dbReference>
<reference evidence="4 5" key="1">
    <citation type="journal article" date="2022" name="IScience">
        <title>An ultrasensitive nanofiber-based assay for enzymatic hydrolysis and deep-sea microbial degradation of cellulose.</title>
        <authorList>
            <person name="Tsudome M."/>
            <person name="Tachioka M."/>
            <person name="Miyazaki M."/>
            <person name="Uchimura K."/>
            <person name="Tsuda M."/>
            <person name="Takaki Y."/>
            <person name="Deguchi S."/>
        </authorList>
    </citation>
    <scope>NUCLEOTIDE SEQUENCE [LARGE SCALE GENOMIC DNA]</scope>
    <source>
        <strain evidence="4 5">GE09</strain>
    </source>
</reference>
<keyword evidence="2" id="KW-0378">Hydrolase</keyword>